<dbReference type="InterPro" id="IPR036291">
    <property type="entry name" value="NAD(P)-bd_dom_sf"/>
</dbReference>
<dbReference type="SUPFAM" id="SSF51735">
    <property type="entry name" value="NAD(P)-binding Rossmann-fold domains"/>
    <property type="match status" value="1"/>
</dbReference>
<name>A0AAD2HWU3_9AGAR</name>
<gene>
    <name evidence="2" type="ORF">MYCIT1_LOCUS35733</name>
</gene>
<dbReference type="PANTHER" id="PTHR43157">
    <property type="entry name" value="PHOSPHATIDYLINOSITOL-GLYCAN BIOSYNTHESIS CLASS F PROTEIN-RELATED"/>
    <property type="match status" value="1"/>
</dbReference>
<keyword evidence="3" id="KW-1185">Reference proteome</keyword>
<dbReference type="Proteomes" id="UP001295794">
    <property type="component" value="Unassembled WGS sequence"/>
</dbReference>
<protein>
    <submittedName>
        <fullName evidence="2">Uncharacterized protein</fullName>
    </submittedName>
</protein>
<dbReference type="AlphaFoldDB" id="A0AAD2HWU3"/>
<reference evidence="2" key="1">
    <citation type="submission" date="2023-11" db="EMBL/GenBank/DDBJ databases">
        <authorList>
            <person name="De Vega J J."/>
            <person name="De Vega J J."/>
        </authorList>
    </citation>
    <scope>NUCLEOTIDE SEQUENCE</scope>
</reference>
<evidence type="ECO:0000313" key="2">
    <source>
        <dbReference type="EMBL" id="CAK5283297.1"/>
    </source>
</evidence>
<proteinExistence type="predicted"/>
<sequence length="67" mass="7062">MRYSALDFLISQWKTPGPVVTTDLAGKTVIVIGANTGLGFEAAKHFARMNPGKLILGCRSQARGSAA</sequence>
<evidence type="ECO:0000256" key="1">
    <source>
        <dbReference type="ARBA" id="ARBA00023002"/>
    </source>
</evidence>
<feature type="non-terminal residue" evidence="2">
    <location>
        <position position="67"/>
    </location>
</feature>
<comment type="caution">
    <text evidence="2">The sequence shown here is derived from an EMBL/GenBank/DDBJ whole genome shotgun (WGS) entry which is preliminary data.</text>
</comment>
<accession>A0AAD2HWU3</accession>
<organism evidence="2 3">
    <name type="scientific">Mycena citricolor</name>
    <dbReference type="NCBI Taxonomy" id="2018698"/>
    <lineage>
        <taxon>Eukaryota</taxon>
        <taxon>Fungi</taxon>
        <taxon>Dikarya</taxon>
        <taxon>Basidiomycota</taxon>
        <taxon>Agaricomycotina</taxon>
        <taxon>Agaricomycetes</taxon>
        <taxon>Agaricomycetidae</taxon>
        <taxon>Agaricales</taxon>
        <taxon>Marasmiineae</taxon>
        <taxon>Mycenaceae</taxon>
        <taxon>Mycena</taxon>
    </lineage>
</organism>
<evidence type="ECO:0000313" key="3">
    <source>
        <dbReference type="Proteomes" id="UP001295794"/>
    </source>
</evidence>
<keyword evidence="1" id="KW-0560">Oxidoreductase</keyword>
<dbReference type="GO" id="GO:0016491">
    <property type="term" value="F:oxidoreductase activity"/>
    <property type="evidence" value="ECO:0007669"/>
    <property type="project" value="UniProtKB-KW"/>
</dbReference>
<dbReference type="Gene3D" id="3.40.50.720">
    <property type="entry name" value="NAD(P)-binding Rossmann-like Domain"/>
    <property type="match status" value="1"/>
</dbReference>
<dbReference type="EMBL" id="CAVNYO010000466">
    <property type="protein sequence ID" value="CAK5283297.1"/>
    <property type="molecule type" value="Genomic_DNA"/>
</dbReference>
<dbReference type="PANTHER" id="PTHR43157:SF31">
    <property type="entry name" value="PHOSPHATIDYLINOSITOL-GLYCAN BIOSYNTHESIS CLASS F PROTEIN"/>
    <property type="match status" value="1"/>
</dbReference>